<feature type="transmembrane region" description="Helical" evidence="1">
    <location>
        <begin position="134"/>
        <end position="152"/>
    </location>
</feature>
<keyword evidence="1" id="KW-0812">Transmembrane</keyword>
<evidence type="ECO:0000313" key="3">
    <source>
        <dbReference type="EMBL" id="PIS42710.1"/>
    </source>
</evidence>
<evidence type="ECO:0000313" key="4">
    <source>
        <dbReference type="Proteomes" id="UP000231542"/>
    </source>
</evidence>
<keyword evidence="2" id="KW-0732">Signal</keyword>
<dbReference type="PROSITE" id="PS51257">
    <property type="entry name" value="PROKAR_LIPOPROTEIN"/>
    <property type="match status" value="1"/>
</dbReference>
<proteinExistence type="predicted"/>
<feature type="signal peptide" evidence="2">
    <location>
        <begin position="1"/>
        <end position="21"/>
    </location>
</feature>
<keyword evidence="1" id="KW-1133">Transmembrane helix</keyword>
<feature type="chain" id="PRO_5013695296" description="Lipoprotein" evidence="2">
    <location>
        <begin position="22"/>
        <end position="156"/>
    </location>
</feature>
<evidence type="ECO:0000256" key="2">
    <source>
        <dbReference type="SAM" id="SignalP"/>
    </source>
</evidence>
<evidence type="ECO:0000256" key="1">
    <source>
        <dbReference type="SAM" id="Phobius"/>
    </source>
</evidence>
<dbReference type="EMBL" id="PEXU01000024">
    <property type="protein sequence ID" value="PIS42710.1"/>
    <property type="molecule type" value="Genomic_DNA"/>
</dbReference>
<name>A0A2H0YW51_9BACT</name>
<accession>A0A2H0YW51</accession>
<sequence length="156" mass="17942">MIKKILLIIVPLLFLSGCASHLTTDVRIDQNGKILVEEKVDQPTIQKIEDLSQKTYLAYQGFTKKDWGIVVTRELSLSISSLSAFNEDVANLTFSFTLPGKILKTNADKIENGNLFWTTFKEDQIYVQSRQIRWWLITGLGAALFLILFYYFTKRK</sequence>
<dbReference type="Proteomes" id="UP000231542">
    <property type="component" value="Unassembled WGS sequence"/>
</dbReference>
<reference evidence="3 4" key="1">
    <citation type="submission" date="2017-09" db="EMBL/GenBank/DDBJ databases">
        <title>Depth-based differentiation of microbial function through sediment-hosted aquifers and enrichment of novel symbionts in the deep terrestrial subsurface.</title>
        <authorList>
            <person name="Probst A.J."/>
            <person name="Ladd B."/>
            <person name="Jarett J.K."/>
            <person name="Geller-Mcgrath D.E."/>
            <person name="Sieber C.M."/>
            <person name="Emerson J.B."/>
            <person name="Anantharaman K."/>
            <person name="Thomas B.C."/>
            <person name="Malmstrom R."/>
            <person name="Stieglmeier M."/>
            <person name="Klingl A."/>
            <person name="Woyke T."/>
            <person name="Ryan C.M."/>
            <person name="Banfield J.F."/>
        </authorList>
    </citation>
    <scope>NUCLEOTIDE SEQUENCE [LARGE SCALE GENOMIC DNA]</scope>
    <source>
        <strain evidence="3">CG08_land_8_20_14_0_20_40_16</strain>
    </source>
</reference>
<keyword evidence="1" id="KW-0472">Membrane</keyword>
<evidence type="ECO:0008006" key="5">
    <source>
        <dbReference type="Google" id="ProtNLM"/>
    </source>
</evidence>
<organism evidence="3 4">
    <name type="scientific">Candidatus Kerfeldbacteria bacterium CG08_land_8_20_14_0_20_40_16</name>
    <dbReference type="NCBI Taxonomy" id="2014244"/>
    <lineage>
        <taxon>Bacteria</taxon>
        <taxon>Candidatus Kerfeldiibacteriota</taxon>
    </lineage>
</organism>
<comment type="caution">
    <text evidence="3">The sequence shown here is derived from an EMBL/GenBank/DDBJ whole genome shotgun (WGS) entry which is preliminary data.</text>
</comment>
<protein>
    <recommendedName>
        <fullName evidence="5">Lipoprotein</fullName>
    </recommendedName>
</protein>
<gene>
    <name evidence="3" type="ORF">COT24_02055</name>
</gene>
<dbReference type="AlphaFoldDB" id="A0A2H0YW51"/>